<sequence>MAYPRETQKRLNAFDQNFPLLNFLPLFFDFCKVVEFGHFSI</sequence>
<comment type="caution">
    <text evidence="1">The sequence shown here is derived from an EMBL/GenBank/DDBJ whole genome shotgun (WGS) entry which is preliminary data.</text>
</comment>
<organism evidence="1 2">
    <name type="scientific">Rhodopirellula maiorica SM1</name>
    <dbReference type="NCBI Taxonomy" id="1265738"/>
    <lineage>
        <taxon>Bacteria</taxon>
        <taxon>Pseudomonadati</taxon>
        <taxon>Planctomycetota</taxon>
        <taxon>Planctomycetia</taxon>
        <taxon>Pirellulales</taxon>
        <taxon>Pirellulaceae</taxon>
        <taxon>Novipirellula</taxon>
    </lineage>
</organism>
<evidence type="ECO:0000313" key="1">
    <source>
        <dbReference type="EMBL" id="EMI17375.1"/>
    </source>
</evidence>
<protein>
    <submittedName>
        <fullName evidence="1">Uncharacterized protein</fullName>
    </submittedName>
</protein>
<dbReference type="Proteomes" id="UP000011991">
    <property type="component" value="Unassembled WGS sequence"/>
</dbReference>
<proteinExistence type="predicted"/>
<reference evidence="1 2" key="1">
    <citation type="journal article" date="2013" name="Mar. Genomics">
        <title>Expression of sulfatases in Rhodopirellula baltica and the diversity of sulfatases in the genus Rhodopirellula.</title>
        <authorList>
            <person name="Wegner C.E."/>
            <person name="Richter-Heitmann T."/>
            <person name="Klindworth A."/>
            <person name="Klockow C."/>
            <person name="Richter M."/>
            <person name="Achstetter T."/>
            <person name="Glockner F.O."/>
            <person name="Harder J."/>
        </authorList>
    </citation>
    <scope>NUCLEOTIDE SEQUENCE [LARGE SCALE GENOMIC DNA]</scope>
    <source>
        <strain evidence="1 2">SM1</strain>
    </source>
</reference>
<dbReference type="AlphaFoldDB" id="M5RDC1"/>
<name>M5RDC1_9BACT</name>
<gene>
    <name evidence="1" type="ORF">RMSM_05689</name>
</gene>
<dbReference type="EMBL" id="ANOG01000803">
    <property type="protein sequence ID" value="EMI17375.1"/>
    <property type="molecule type" value="Genomic_DNA"/>
</dbReference>
<keyword evidence="2" id="KW-1185">Reference proteome</keyword>
<evidence type="ECO:0000313" key="2">
    <source>
        <dbReference type="Proteomes" id="UP000011991"/>
    </source>
</evidence>
<accession>M5RDC1</accession>